<dbReference type="AlphaFoldDB" id="D4J8W3"/>
<dbReference type="HOGENOM" id="CLU_1394253_0_0_9"/>
<dbReference type="Proteomes" id="UP000008798">
    <property type="component" value="Chromosome"/>
</dbReference>
<dbReference type="RefSeq" id="WP_015514352.1">
    <property type="nucleotide sequence ID" value="NC_021009.1"/>
</dbReference>
<name>D4J8W3_9FIRM</name>
<dbReference type="KEGG" id="cct:CC1_20660"/>
<organism evidence="1 2">
    <name type="scientific">Coprococcus catus GD/7</name>
    <dbReference type="NCBI Taxonomy" id="717962"/>
    <lineage>
        <taxon>Bacteria</taxon>
        <taxon>Bacillati</taxon>
        <taxon>Bacillota</taxon>
        <taxon>Clostridia</taxon>
        <taxon>Lachnospirales</taxon>
        <taxon>Lachnospiraceae</taxon>
        <taxon>Coprococcus</taxon>
    </lineage>
</organism>
<evidence type="ECO:0000313" key="2">
    <source>
        <dbReference type="Proteomes" id="UP000008798"/>
    </source>
</evidence>
<reference evidence="1 2" key="2">
    <citation type="submission" date="2010-03" db="EMBL/GenBank/DDBJ databases">
        <authorList>
            <person name="Pajon A."/>
        </authorList>
    </citation>
    <scope>NUCLEOTIDE SEQUENCE [LARGE SCALE GENOMIC DNA]</scope>
    <source>
        <strain evidence="1 2">GD/7</strain>
    </source>
</reference>
<gene>
    <name evidence="1" type="ORF">CC1_20660</name>
</gene>
<evidence type="ECO:0000313" key="1">
    <source>
        <dbReference type="EMBL" id="CBK80784.1"/>
    </source>
</evidence>
<dbReference type="EMBL" id="FP929038">
    <property type="protein sequence ID" value="CBK80784.1"/>
    <property type="molecule type" value="Genomic_DNA"/>
</dbReference>
<sequence length="195" mass="21631">MKNVSVRFSGYIASITHVGESDAVILAIRGYITEFPRIVFSGDTREQIKGLKKGDHVDITGTVDASLASRKTAKGNVSIHRQRIIGRSIVPTISETMKYFGEDFGTYRSENLVIAAGALKILQKDEKRIRISINPSDGTEGIRMSCYNPSLISRINAMEEGQQVRVLAEIQTKLVKATETTKRRVNETIIVSNIF</sequence>
<proteinExistence type="predicted"/>
<accession>D4J8W3</accession>
<reference evidence="1 2" key="1">
    <citation type="submission" date="2010-03" db="EMBL/GenBank/DDBJ databases">
        <title>The genome sequence of Coprococcus catus GD/7.</title>
        <authorList>
            <consortium name="metaHIT consortium -- http://www.metahit.eu/"/>
            <person name="Pajon A."/>
            <person name="Turner K."/>
            <person name="Parkhill J."/>
            <person name="Duncan S."/>
            <person name="Flint H."/>
        </authorList>
    </citation>
    <scope>NUCLEOTIDE SEQUENCE [LARGE SCALE GENOMIC DNA]</scope>
    <source>
        <strain evidence="1 2">GD/7</strain>
    </source>
</reference>
<protein>
    <submittedName>
        <fullName evidence="1">Uncharacterized protein</fullName>
    </submittedName>
</protein>
<dbReference type="STRING" id="717962.CC1_20660"/>
<dbReference type="PATRIC" id="fig|717962.3.peg.1965"/>